<dbReference type="PANTHER" id="PTHR43393">
    <property type="entry name" value="CYTOKININ RIBOSIDE 5'-MONOPHOSPHATE PHOSPHORIBOHYDROLASE"/>
    <property type="match status" value="1"/>
</dbReference>
<evidence type="ECO:0000256" key="2">
    <source>
        <dbReference type="RuleBase" id="RU363015"/>
    </source>
</evidence>
<organism evidence="3 4">
    <name type="scientific">Mucilaginibacter auburnensis</name>
    <dbReference type="NCBI Taxonomy" id="1457233"/>
    <lineage>
        <taxon>Bacteria</taxon>
        <taxon>Pseudomonadati</taxon>
        <taxon>Bacteroidota</taxon>
        <taxon>Sphingobacteriia</taxon>
        <taxon>Sphingobacteriales</taxon>
        <taxon>Sphingobacteriaceae</taxon>
        <taxon>Mucilaginibacter</taxon>
    </lineage>
</organism>
<dbReference type="PANTHER" id="PTHR43393:SF2">
    <property type="entry name" value="CYTOKININ RIBOSIDE 5'-MONOPHOSPHATE PHOSPHORIBOHYDROLASE"/>
    <property type="match status" value="1"/>
</dbReference>
<dbReference type="GO" id="GO:0009691">
    <property type="term" value="P:cytokinin biosynthetic process"/>
    <property type="evidence" value="ECO:0007669"/>
    <property type="project" value="UniProtKB-UniRule"/>
</dbReference>
<comment type="caution">
    <text evidence="3">The sequence shown here is derived from an EMBL/GenBank/DDBJ whole genome shotgun (WGS) entry which is preliminary data.</text>
</comment>
<dbReference type="OrthoDB" id="9801098at2"/>
<keyword evidence="2" id="KW-0378">Hydrolase</keyword>
<dbReference type="AlphaFoldDB" id="A0A2H9VRZ1"/>
<protein>
    <recommendedName>
        <fullName evidence="2">Cytokinin riboside 5'-monophosphate phosphoribohydrolase</fullName>
        <ecNumber evidence="2">3.2.2.n1</ecNumber>
    </recommendedName>
</protein>
<dbReference type="EMBL" id="PGFJ01000001">
    <property type="protein sequence ID" value="PJJ83582.1"/>
    <property type="molecule type" value="Genomic_DNA"/>
</dbReference>
<dbReference type="EC" id="3.2.2.n1" evidence="2"/>
<dbReference type="RefSeq" id="WP_100339835.1">
    <property type="nucleotide sequence ID" value="NZ_PGFJ01000001.1"/>
</dbReference>
<dbReference type="GO" id="GO:0005829">
    <property type="term" value="C:cytosol"/>
    <property type="evidence" value="ECO:0007669"/>
    <property type="project" value="TreeGrafter"/>
</dbReference>
<evidence type="ECO:0000313" key="3">
    <source>
        <dbReference type="EMBL" id="PJJ83582.1"/>
    </source>
</evidence>
<name>A0A2H9VRZ1_9SPHI</name>
<dbReference type="Gene3D" id="3.40.50.450">
    <property type="match status" value="1"/>
</dbReference>
<accession>A0A2H9VRZ1</accession>
<dbReference type="NCBIfam" id="TIGR00730">
    <property type="entry name" value="Rossman fold protein, TIGR00730 family"/>
    <property type="match status" value="1"/>
</dbReference>
<keyword evidence="2" id="KW-0203">Cytokinin biosynthesis</keyword>
<dbReference type="InterPro" id="IPR052341">
    <property type="entry name" value="LOG_family_nucleotidases"/>
</dbReference>
<comment type="catalytic activity">
    <reaction evidence="1">
        <text>AMP + H2O = D-ribose 5-phosphate + adenine</text>
        <dbReference type="Rhea" id="RHEA:20129"/>
        <dbReference type="ChEBI" id="CHEBI:15377"/>
        <dbReference type="ChEBI" id="CHEBI:16708"/>
        <dbReference type="ChEBI" id="CHEBI:78346"/>
        <dbReference type="ChEBI" id="CHEBI:456215"/>
        <dbReference type="EC" id="3.2.2.4"/>
    </reaction>
</comment>
<dbReference type="Proteomes" id="UP000242687">
    <property type="component" value="Unassembled WGS sequence"/>
</dbReference>
<dbReference type="InterPro" id="IPR005269">
    <property type="entry name" value="LOG"/>
</dbReference>
<reference evidence="3 4" key="1">
    <citation type="submission" date="2017-11" db="EMBL/GenBank/DDBJ databases">
        <title>Genomic Encyclopedia of Archaeal and Bacterial Type Strains, Phase II (KMG-II): From Individual Species to Whole Genera.</title>
        <authorList>
            <person name="Goeker M."/>
        </authorList>
    </citation>
    <scope>NUCLEOTIDE SEQUENCE [LARGE SCALE GENOMIC DNA]</scope>
    <source>
        <strain evidence="3 4">DSM 28175</strain>
    </source>
</reference>
<dbReference type="Pfam" id="PF03641">
    <property type="entry name" value="Lysine_decarbox"/>
    <property type="match status" value="1"/>
</dbReference>
<sequence>MKEAEIVFLDGPNSRWKEFKFTLQTMKQFISGFRALHFVGPCVTVFGSARFGEDHPYYEQTRKLSGAIARLGFTILTGGGPGLMEAANRGAKDVGGRSVGCNIVLPKEQKPNPYLDKWINMKHFFVRKVLLVKYSYAFVAMPGGYGTLDEYFEALTLIQTHKIKDFPVIIFGREYHKELVDHIERMKAEKTIDPLDDRLFLVTDDIEEAVNLIREKAIKKFDLRPKQPAKPFMFLFERK</sequence>
<evidence type="ECO:0000313" key="4">
    <source>
        <dbReference type="Proteomes" id="UP000242687"/>
    </source>
</evidence>
<proteinExistence type="inferred from homology"/>
<dbReference type="GO" id="GO:0008714">
    <property type="term" value="F:AMP nucleosidase activity"/>
    <property type="evidence" value="ECO:0007669"/>
    <property type="project" value="UniProtKB-EC"/>
</dbReference>
<comment type="similarity">
    <text evidence="2">Belongs to the LOG family.</text>
</comment>
<gene>
    <name evidence="3" type="ORF">CLV57_0567</name>
</gene>
<keyword evidence="4" id="KW-1185">Reference proteome</keyword>
<dbReference type="SUPFAM" id="SSF102405">
    <property type="entry name" value="MCP/YpsA-like"/>
    <property type="match status" value="1"/>
</dbReference>
<evidence type="ECO:0000256" key="1">
    <source>
        <dbReference type="ARBA" id="ARBA00000274"/>
    </source>
</evidence>
<dbReference type="InterPro" id="IPR031100">
    <property type="entry name" value="LOG_fam"/>
</dbReference>